<accession>E4U6N1</accession>
<sequence precursor="true">MLVLTLLLAGCAAPPANRVLPQRSPDGRYVFDFDRGVPLIREGRRAVVRDEDAPFRKGPDLYWLWDEADRLWLYRASDGAVGYYARGAEGWRRHVWTGARSERPERDLLPPPGLYPPCPSRE</sequence>
<dbReference type="EMBL" id="CP002361">
    <property type="protein sequence ID" value="ADR35769.1"/>
    <property type="molecule type" value="Genomic_DNA"/>
</dbReference>
<proteinExistence type="predicted"/>
<name>E4U6N1_OCEP5</name>
<gene>
    <name evidence="2" type="ordered locus">Ocepr_0309</name>
</gene>
<feature type="region of interest" description="Disordered" evidence="1">
    <location>
        <begin position="102"/>
        <end position="122"/>
    </location>
</feature>
<dbReference type="KEGG" id="opr:Ocepr_0309"/>
<evidence type="ECO:0000256" key="1">
    <source>
        <dbReference type="SAM" id="MobiDB-lite"/>
    </source>
</evidence>
<protein>
    <submittedName>
        <fullName evidence="2">Uncharacterized protein</fullName>
    </submittedName>
</protein>
<dbReference type="RefSeq" id="WP_013456939.1">
    <property type="nucleotide sequence ID" value="NC_014761.1"/>
</dbReference>
<dbReference type="OrthoDB" id="9801717at2"/>
<evidence type="ECO:0000313" key="3">
    <source>
        <dbReference type="Proteomes" id="UP000008722"/>
    </source>
</evidence>
<reference evidence="2 3" key="2">
    <citation type="journal article" date="2011" name="Stand. Genomic Sci.">
        <title>Complete genome sequence of Oceanithermus profundus type strain (506).</title>
        <authorList>
            <person name="Pati A."/>
            <person name="Zhang X."/>
            <person name="Lapidus A."/>
            <person name="Nolan M."/>
            <person name="Lucas S."/>
            <person name="Del Rio T.G."/>
            <person name="Tice H."/>
            <person name="Cheng J.F."/>
            <person name="Tapia R."/>
            <person name="Han C."/>
            <person name="Goodwin L."/>
            <person name="Pitluck S."/>
            <person name="Liolios K."/>
            <person name="Pagani I."/>
            <person name="Ivanova N."/>
            <person name="Mavromatis K."/>
            <person name="Chen A."/>
            <person name="Palaniappan K."/>
            <person name="Hauser L."/>
            <person name="Jeffries C.D."/>
            <person name="Brambilla E.M."/>
            <person name="Rohl A."/>
            <person name="Mwirichia R."/>
            <person name="Rohde M."/>
            <person name="Tindall B.J."/>
            <person name="Sikorski J."/>
            <person name="Wirth R."/>
            <person name="Goker M."/>
            <person name="Woyke T."/>
            <person name="Detter J.C."/>
            <person name="Bristow J."/>
            <person name="Eisen J.A."/>
            <person name="Markowitz V."/>
            <person name="Hugenholtz P."/>
            <person name="Kyrpides N.C."/>
            <person name="Klenk H.P."/>
            <person name="Land M."/>
        </authorList>
    </citation>
    <scope>NUCLEOTIDE SEQUENCE [LARGE SCALE GENOMIC DNA]</scope>
    <source>
        <strain evidence="3">DSM 14977 / NBRC 100410 / VKM B-2274 / 506</strain>
    </source>
</reference>
<organism evidence="2 3">
    <name type="scientific">Oceanithermus profundus (strain DSM 14977 / NBRC 100410 / VKM B-2274 / 506)</name>
    <dbReference type="NCBI Taxonomy" id="670487"/>
    <lineage>
        <taxon>Bacteria</taxon>
        <taxon>Thermotogati</taxon>
        <taxon>Deinococcota</taxon>
        <taxon>Deinococci</taxon>
        <taxon>Thermales</taxon>
        <taxon>Thermaceae</taxon>
        <taxon>Oceanithermus</taxon>
    </lineage>
</organism>
<reference evidence="3" key="1">
    <citation type="submission" date="2010-11" db="EMBL/GenBank/DDBJ databases">
        <title>The complete sequence of chromosome of Oceanithermus profundus DSM 14977.</title>
        <authorList>
            <consortium name="US DOE Joint Genome Institute (JGI-PGF)"/>
            <person name="Lucas S."/>
            <person name="Copeland A."/>
            <person name="Lapidus A."/>
            <person name="Bruce D."/>
            <person name="Goodwin L."/>
            <person name="Pitluck S."/>
            <person name="Kyrpides N."/>
            <person name="Mavromatis K."/>
            <person name="Pagani I."/>
            <person name="Ivanova N."/>
            <person name="Zhang X."/>
            <person name="Brettin T."/>
            <person name="Detter J.C."/>
            <person name="Tapia R."/>
            <person name="Han C."/>
            <person name="Land M."/>
            <person name="Hauser L."/>
            <person name="Markowitz V."/>
            <person name="Cheng J.-F."/>
            <person name="Hugenholtz P."/>
            <person name="Woyke T."/>
            <person name="Wu D."/>
            <person name="Tindall B."/>
            <person name="Faehnrich R."/>
            <person name="Brambilla E."/>
            <person name="Klenk H.-P."/>
            <person name="Eisen J.A."/>
        </authorList>
    </citation>
    <scope>NUCLEOTIDE SEQUENCE [LARGE SCALE GENOMIC DNA]</scope>
    <source>
        <strain evidence="3">DSM 14977 / NBRC 100410 / VKM B-2274 / 506</strain>
    </source>
</reference>
<dbReference type="STRING" id="670487.Ocepr_0309"/>
<dbReference type="HOGENOM" id="CLU_2024344_0_0_0"/>
<dbReference type="AlphaFoldDB" id="E4U6N1"/>
<keyword evidence="3" id="KW-1185">Reference proteome</keyword>
<dbReference type="Proteomes" id="UP000008722">
    <property type="component" value="Chromosome"/>
</dbReference>
<feature type="compositionally biased region" description="Pro residues" evidence="1">
    <location>
        <begin position="109"/>
        <end position="122"/>
    </location>
</feature>
<evidence type="ECO:0000313" key="2">
    <source>
        <dbReference type="EMBL" id="ADR35769.1"/>
    </source>
</evidence>